<keyword evidence="1" id="KW-0472">Membrane</keyword>
<keyword evidence="1" id="KW-0812">Transmembrane</keyword>
<dbReference type="PROSITE" id="PS51257">
    <property type="entry name" value="PROKAR_LIPOPROTEIN"/>
    <property type="match status" value="1"/>
</dbReference>
<feature type="transmembrane region" description="Helical" evidence="1">
    <location>
        <begin position="47"/>
        <end position="67"/>
    </location>
</feature>
<feature type="chain" id="PRO_5046021857" description="Lipoprotein" evidence="2">
    <location>
        <begin position="32"/>
        <end position="97"/>
    </location>
</feature>
<keyword evidence="1" id="KW-1133">Transmembrane helix</keyword>
<keyword evidence="2" id="KW-0732">Signal</keyword>
<evidence type="ECO:0000256" key="1">
    <source>
        <dbReference type="SAM" id="Phobius"/>
    </source>
</evidence>
<comment type="caution">
    <text evidence="3">The sequence shown here is derived from an EMBL/GenBank/DDBJ whole genome shotgun (WGS) entry which is preliminary data.</text>
</comment>
<protein>
    <recommendedName>
        <fullName evidence="5">Lipoprotein</fullName>
    </recommendedName>
</protein>
<evidence type="ECO:0008006" key="5">
    <source>
        <dbReference type="Google" id="ProtNLM"/>
    </source>
</evidence>
<keyword evidence="4" id="KW-1185">Reference proteome</keyword>
<evidence type="ECO:0000313" key="4">
    <source>
        <dbReference type="Proteomes" id="UP001500235"/>
    </source>
</evidence>
<organism evidence="3 4">
    <name type="scientific">Sphingomonas swuensis</name>
    <dbReference type="NCBI Taxonomy" id="977800"/>
    <lineage>
        <taxon>Bacteria</taxon>
        <taxon>Pseudomonadati</taxon>
        <taxon>Pseudomonadota</taxon>
        <taxon>Alphaproteobacteria</taxon>
        <taxon>Sphingomonadales</taxon>
        <taxon>Sphingomonadaceae</taxon>
        <taxon>Sphingomonas</taxon>
    </lineage>
</organism>
<dbReference type="EMBL" id="BAABBQ010000001">
    <property type="protein sequence ID" value="GAA4025071.1"/>
    <property type="molecule type" value="Genomic_DNA"/>
</dbReference>
<feature type="signal peptide" evidence="2">
    <location>
        <begin position="1"/>
        <end position="31"/>
    </location>
</feature>
<feature type="transmembrane region" description="Helical" evidence="1">
    <location>
        <begin position="74"/>
        <end position="94"/>
    </location>
</feature>
<evidence type="ECO:0000313" key="3">
    <source>
        <dbReference type="EMBL" id="GAA4025071.1"/>
    </source>
</evidence>
<gene>
    <name evidence="3" type="ORF">GCM10022280_27430</name>
</gene>
<accession>A0ABP7TEC9</accession>
<sequence>MSVERPGRAARLLGAALLVTLLASCARQVPAAVETGAPGFLHGLFHGWIILFSFIGSLFSDSITIYAVPNNGGWYNFGFALGVGAFSCGVAAGGRKS</sequence>
<name>A0ABP7TEC9_9SPHN</name>
<proteinExistence type="predicted"/>
<dbReference type="Proteomes" id="UP001500235">
    <property type="component" value="Unassembled WGS sequence"/>
</dbReference>
<reference evidence="4" key="1">
    <citation type="journal article" date="2019" name="Int. J. Syst. Evol. Microbiol.">
        <title>The Global Catalogue of Microorganisms (GCM) 10K type strain sequencing project: providing services to taxonomists for standard genome sequencing and annotation.</title>
        <authorList>
            <consortium name="The Broad Institute Genomics Platform"/>
            <consortium name="The Broad Institute Genome Sequencing Center for Infectious Disease"/>
            <person name="Wu L."/>
            <person name="Ma J."/>
        </authorList>
    </citation>
    <scope>NUCLEOTIDE SEQUENCE [LARGE SCALE GENOMIC DNA]</scope>
    <source>
        <strain evidence="4">JCM 17563</strain>
    </source>
</reference>
<evidence type="ECO:0000256" key="2">
    <source>
        <dbReference type="SAM" id="SignalP"/>
    </source>
</evidence>